<name>X1UMR8_9ZZZZ</name>
<accession>X1UMR8</accession>
<feature type="non-terminal residue" evidence="1">
    <location>
        <position position="1"/>
    </location>
</feature>
<protein>
    <submittedName>
        <fullName evidence="1">Uncharacterized protein</fullName>
    </submittedName>
</protein>
<sequence length="63" mass="7178">AGEVNIRAEVEDNDVKSVTFEFKPELNNWEVIGIDWILPFAITWDTDTLDPGKYYLMATSMAP</sequence>
<organism evidence="1">
    <name type="scientific">marine sediment metagenome</name>
    <dbReference type="NCBI Taxonomy" id="412755"/>
    <lineage>
        <taxon>unclassified sequences</taxon>
        <taxon>metagenomes</taxon>
        <taxon>ecological metagenomes</taxon>
    </lineage>
</organism>
<proteinExistence type="predicted"/>
<dbReference type="EMBL" id="BARW01041898">
    <property type="protein sequence ID" value="GAJ18814.1"/>
    <property type="molecule type" value="Genomic_DNA"/>
</dbReference>
<evidence type="ECO:0000313" key="1">
    <source>
        <dbReference type="EMBL" id="GAJ18814.1"/>
    </source>
</evidence>
<reference evidence="1" key="1">
    <citation type="journal article" date="2014" name="Front. Microbiol.">
        <title>High frequency of phylogenetically diverse reductive dehalogenase-homologous genes in deep subseafloor sedimentary metagenomes.</title>
        <authorList>
            <person name="Kawai M."/>
            <person name="Futagami T."/>
            <person name="Toyoda A."/>
            <person name="Takaki Y."/>
            <person name="Nishi S."/>
            <person name="Hori S."/>
            <person name="Arai W."/>
            <person name="Tsubouchi T."/>
            <person name="Morono Y."/>
            <person name="Uchiyama I."/>
            <person name="Ito T."/>
            <person name="Fujiyama A."/>
            <person name="Inagaki F."/>
            <person name="Takami H."/>
        </authorList>
    </citation>
    <scope>NUCLEOTIDE SEQUENCE</scope>
    <source>
        <strain evidence="1">Expedition CK06-06</strain>
    </source>
</reference>
<dbReference type="AlphaFoldDB" id="X1UMR8"/>
<gene>
    <name evidence="1" type="ORF">S12H4_62443</name>
</gene>
<comment type="caution">
    <text evidence="1">The sequence shown here is derived from an EMBL/GenBank/DDBJ whole genome shotgun (WGS) entry which is preliminary data.</text>
</comment>
<dbReference type="Pfam" id="PF17957">
    <property type="entry name" value="Big_7"/>
    <property type="match status" value="1"/>
</dbReference>